<proteinExistence type="predicted"/>
<dbReference type="Proteomes" id="UP000735302">
    <property type="component" value="Unassembled WGS sequence"/>
</dbReference>
<reference evidence="1 2" key="1">
    <citation type="journal article" date="2021" name="Elife">
        <title>Chloroplast acquisition without the gene transfer in kleptoplastic sea slugs, Plakobranchus ocellatus.</title>
        <authorList>
            <person name="Maeda T."/>
            <person name="Takahashi S."/>
            <person name="Yoshida T."/>
            <person name="Shimamura S."/>
            <person name="Takaki Y."/>
            <person name="Nagai Y."/>
            <person name="Toyoda A."/>
            <person name="Suzuki Y."/>
            <person name="Arimoto A."/>
            <person name="Ishii H."/>
            <person name="Satoh N."/>
            <person name="Nishiyama T."/>
            <person name="Hasebe M."/>
            <person name="Maruyama T."/>
            <person name="Minagawa J."/>
            <person name="Obokata J."/>
            <person name="Shigenobu S."/>
        </authorList>
    </citation>
    <scope>NUCLEOTIDE SEQUENCE [LARGE SCALE GENOMIC DNA]</scope>
</reference>
<comment type="caution">
    <text evidence="1">The sequence shown here is derived from an EMBL/GenBank/DDBJ whole genome shotgun (WGS) entry which is preliminary data.</text>
</comment>
<dbReference type="EMBL" id="BLXT01002699">
    <property type="protein sequence ID" value="GFN96738.1"/>
    <property type="molecule type" value="Genomic_DNA"/>
</dbReference>
<evidence type="ECO:0000313" key="1">
    <source>
        <dbReference type="EMBL" id="GFN96738.1"/>
    </source>
</evidence>
<sequence>MAGHRPATFLHLVNIEQPLRLATYPLQIAPDQRIAQIKTYDFTRWFKLPASPE</sequence>
<organism evidence="1 2">
    <name type="scientific">Plakobranchus ocellatus</name>
    <dbReference type="NCBI Taxonomy" id="259542"/>
    <lineage>
        <taxon>Eukaryota</taxon>
        <taxon>Metazoa</taxon>
        <taxon>Spiralia</taxon>
        <taxon>Lophotrochozoa</taxon>
        <taxon>Mollusca</taxon>
        <taxon>Gastropoda</taxon>
        <taxon>Heterobranchia</taxon>
        <taxon>Euthyneura</taxon>
        <taxon>Panpulmonata</taxon>
        <taxon>Sacoglossa</taxon>
        <taxon>Placobranchoidea</taxon>
        <taxon>Plakobranchidae</taxon>
        <taxon>Plakobranchus</taxon>
    </lineage>
</organism>
<protein>
    <submittedName>
        <fullName evidence="1">Uncharacterized protein</fullName>
    </submittedName>
</protein>
<gene>
    <name evidence="1" type="ORF">PoB_002324400</name>
</gene>
<feature type="non-terminal residue" evidence="1">
    <location>
        <position position="53"/>
    </location>
</feature>
<accession>A0AAV3ZQR3</accession>
<evidence type="ECO:0000313" key="2">
    <source>
        <dbReference type="Proteomes" id="UP000735302"/>
    </source>
</evidence>
<keyword evidence="2" id="KW-1185">Reference proteome</keyword>
<name>A0AAV3ZQR3_9GAST</name>
<dbReference type="AlphaFoldDB" id="A0AAV3ZQR3"/>